<dbReference type="OrthoDB" id="4062651at2759"/>
<sequence length="77" mass="8644">MFSDTAAKCLKQNGFGRPSMRQVLYDLEYAQQLDQEPAAEVTGTNVSSLFHVGWNFPLEEDDEAPIVRDDDSLYSGK</sequence>
<protein>
    <submittedName>
        <fullName evidence="1">Uncharacterized protein</fullName>
    </submittedName>
</protein>
<evidence type="ECO:0000313" key="2">
    <source>
        <dbReference type="Proteomes" id="UP000327013"/>
    </source>
</evidence>
<proteinExistence type="predicted"/>
<accession>A0A5N6QK64</accession>
<name>A0A5N6QK64_9ROSI</name>
<dbReference type="AlphaFoldDB" id="A0A5N6QK64"/>
<keyword evidence="2" id="KW-1185">Reference proteome</keyword>
<dbReference type="Proteomes" id="UP000327013">
    <property type="component" value="Chromosome 1"/>
</dbReference>
<reference evidence="1 2" key="1">
    <citation type="submission" date="2019-06" db="EMBL/GenBank/DDBJ databases">
        <title>A chromosomal-level reference genome of Carpinus fangiana (Coryloideae, Betulaceae).</title>
        <authorList>
            <person name="Yang X."/>
            <person name="Wang Z."/>
            <person name="Zhang L."/>
            <person name="Hao G."/>
            <person name="Liu J."/>
            <person name="Yang Y."/>
        </authorList>
    </citation>
    <scope>NUCLEOTIDE SEQUENCE [LARGE SCALE GENOMIC DNA]</scope>
    <source>
        <strain evidence="1">Cfa_2016G</strain>
        <tissue evidence="1">Leaf</tissue>
    </source>
</reference>
<organism evidence="1 2">
    <name type="scientific">Carpinus fangiana</name>
    <dbReference type="NCBI Taxonomy" id="176857"/>
    <lineage>
        <taxon>Eukaryota</taxon>
        <taxon>Viridiplantae</taxon>
        <taxon>Streptophyta</taxon>
        <taxon>Embryophyta</taxon>
        <taxon>Tracheophyta</taxon>
        <taxon>Spermatophyta</taxon>
        <taxon>Magnoliopsida</taxon>
        <taxon>eudicotyledons</taxon>
        <taxon>Gunneridae</taxon>
        <taxon>Pentapetalae</taxon>
        <taxon>rosids</taxon>
        <taxon>fabids</taxon>
        <taxon>Fagales</taxon>
        <taxon>Betulaceae</taxon>
        <taxon>Carpinus</taxon>
    </lineage>
</organism>
<dbReference type="EMBL" id="CM017321">
    <property type="protein sequence ID" value="KAE7999666.1"/>
    <property type="molecule type" value="Genomic_DNA"/>
</dbReference>
<gene>
    <name evidence="1" type="ORF">FH972_004072</name>
</gene>
<evidence type="ECO:0000313" key="1">
    <source>
        <dbReference type="EMBL" id="KAE7999666.1"/>
    </source>
</evidence>